<name>A0A1V6TJD5_9EURO</name>
<evidence type="ECO:0000313" key="2">
    <source>
        <dbReference type="Proteomes" id="UP000191342"/>
    </source>
</evidence>
<dbReference type="Proteomes" id="UP000191342">
    <property type="component" value="Unassembled WGS sequence"/>
</dbReference>
<dbReference type="AlphaFoldDB" id="A0A1V6TJD5"/>
<organism evidence="1 2">
    <name type="scientific">Penicillium flavigenum</name>
    <dbReference type="NCBI Taxonomy" id="254877"/>
    <lineage>
        <taxon>Eukaryota</taxon>
        <taxon>Fungi</taxon>
        <taxon>Dikarya</taxon>
        <taxon>Ascomycota</taxon>
        <taxon>Pezizomycotina</taxon>
        <taxon>Eurotiomycetes</taxon>
        <taxon>Eurotiomycetidae</taxon>
        <taxon>Eurotiales</taxon>
        <taxon>Aspergillaceae</taxon>
        <taxon>Penicillium</taxon>
    </lineage>
</organism>
<comment type="caution">
    <text evidence="1">The sequence shown here is derived from an EMBL/GenBank/DDBJ whole genome shotgun (WGS) entry which is preliminary data.</text>
</comment>
<gene>
    <name evidence="1" type="ORF">PENFLA_c007G11034</name>
</gene>
<evidence type="ECO:0000313" key="1">
    <source>
        <dbReference type="EMBL" id="OQE25979.1"/>
    </source>
</evidence>
<dbReference type="OrthoDB" id="4364490at2759"/>
<proteinExistence type="predicted"/>
<protein>
    <submittedName>
        <fullName evidence="1">Uncharacterized protein</fullName>
    </submittedName>
</protein>
<reference evidence="2" key="1">
    <citation type="journal article" date="2017" name="Nat. Microbiol.">
        <title>Global analysis of biosynthetic gene clusters reveals vast potential of secondary metabolite production in Penicillium species.</title>
        <authorList>
            <person name="Nielsen J.C."/>
            <person name="Grijseels S."/>
            <person name="Prigent S."/>
            <person name="Ji B."/>
            <person name="Dainat J."/>
            <person name="Nielsen K.F."/>
            <person name="Frisvad J.C."/>
            <person name="Workman M."/>
            <person name="Nielsen J."/>
        </authorList>
    </citation>
    <scope>NUCLEOTIDE SEQUENCE [LARGE SCALE GENOMIC DNA]</scope>
    <source>
        <strain evidence="2">IBT 14082</strain>
    </source>
</reference>
<accession>A0A1V6TJD5</accession>
<dbReference type="EMBL" id="MLQL01000007">
    <property type="protein sequence ID" value="OQE25979.1"/>
    <property type="molecule type" value="Genomic_DNA"/>
</dbReference>
<keyword evidence="2" id="KW-1185">Reference proteome</keyword>
<sequence length="172" mass="18805">MDSSQDSEQTVNRVLQRHEELGLPMSCGVAKTAISGYAKRNKICHGALARLNDKDTRNTIASYVDDLGRSLLNYKAESQLLGTNCQSVEGVREVLRGYATVSSGGIANPGSISFTRRSPRTAEQKEFTQALEEGLFQGELDQLSRDEKYRSCMGITLCMNQTQGAQSTSPCC</sequence>